<keyword evidence="1" id="KW-0175">Coiled coil</keyword>
<proteinExistence type="predicted"/>
<feature type="coiled-coil region" evidence="1">
    <location>
        <begin position="73"/>
        <end position="143"/>
    </location>
</feature>
<keyword evidence="3" id="KW-1185">Reference proteome</keyword>
<protein>
    <submittedName>
        <fullName evidence="2">Coil containing protein</fullName>
    </submittedName>
</protein>
<name>A0A2I7RUE6_9CAUD</name>
<evidence type="ECO:0000256" key="1">
    <source>
        <dbReference type="SAM" id="Coils"/>
    </source>
</evidence>
<gene>
    <name evidence="2" type="ORF">NVP1238A_36</name>
</gene>
<dbReference type="EMBL" id="MG592603">
    <property type="protein sequence ID" value="AUR97285.1"/>
    <property type="molecule type" value="Genomic_DNA"/>
</dbReference>
<dbReference type="Proteomes" id="UP000269348">
    <property type="component" value="Segment"/>
</dbReference>
<evidence type="ECO:0000313" key="2">
    <source>
        <dbReference type="EMBL" id="AUR97285.1"/>
    </source>
</evidence>
<accession>A0A2I7RUE6</accession>
<sequence>MAITKRQLTGGEKTGAGLYDELMRTSESHLKHEFKAGRIVGKEYTNAYMGMMQANLQTALQFVLSRELTNEQVKLAKDQLLQSNKQNELLELQKAQLELANQTAQYNLDITLPKQTEILTSQVTQAAKQIEVLTAQISQVNAQTELVGKQETLVDEQIKSEGTKTTNPTGGTAKAAYDKTMAEIDVLAQKKITEQKQTTGTHTDTGGLVGYEMNLKYTQKESFLRDAEQKASKIYSDIFSVMYSTEAEGMDNDAWGFSSSNSNATLNKLLNGVE</sequence>
<reference evidence="2 3" key="1">
    <citation type="submission" date="2017-11" db="EMBL/GenBank/DDBJ databases">
        <title>A major lineage of nontailed dsDNA viruses as unrecognized killers of marine bacteria.</title>
        <authorList>
            <person name="Kauffman K.M."/>
            <person name="Hussain F.A."/>
            <person name="Yang J."/>
            <person name="Arevalo P."/>
            <person name="Brown J.M."/>
            <person name="Chang W.K."/>
            <person name="VanInsberghe D."/>
            <person name="Elsherbini J."/>
            <person name="Cutler M.B."/>
            <person name="Kelly L."/>
            <person name="Polz M.F."/>
        </authorList>
    </citation>
    <scope>NUCLEOTIDE SEQUENCE [LARGE SCALE GENOMIC DNA]</scope>
</reference>
<evidence type="ECO:0000313" key="3">
    <source>
        <dbReference type="Proteomes" id="UP000269348"/>
    </source>
</evidence>
<organism evidence="2 3">
    <name type="scientific">Vibrio phage 1.238.A._10N.261.52.F10</name>
    <dbReference type="NCBI Taxonomy" id="1881231"/>
    <lineage>
        <taxon>Viruses</taxon>
        <taxon>Duplodnaviria</taxon>
        <taxon>Heunggongvirae</taxon>
        <taxon>Uroviricota</taxon>
        <taxon>Caudoviricetes</taxon>
        <taxon>Schitoviridae</taxon>
        <taxon>Pariacacavirus</taxon>
        <taxon>Pariacacavirus 1238A</taxon>
    </lineage>
</organism>